<dbReference type="Gene3D" id="3.30.70.100">
    <property type="match status" value="1"/>
</dbReference>
<dbReference type="OrthoDB" id="287932at2"/>
<dbReference type="Proteomes" id="UP000001411">
    <property type="component" value="Chromosome"/>
</dbReference>
<evidence type="ECO:0000256" key="2">
    <source>
        <dbReference type="ARBA" id="ARBA00018486"/>
    </source>
</evidence>
<dbReference type="InterPro" id="IPR007138">
    <property type="entry name" value="ABM_dom"/>
</dbReference>
<sequence length="96" mass="11367">MIIINAKLKIDANKREDYLKLMKELVINSRKEDGNLFYHHYEDVTEKNVFVVVENYKDEQAVQAHNQSDHFKVFSDNISQYLIEEPQIDVSQPIQL</sequence>
<dbReference type="AlphaFoldDB" id="A0A0H2VHV8"/>
<proteinExistence type="inferred from homology"/>
<name>A0A0H2VHV8_STAES</name>
<gene>
    <name evidence="5" type="ordered locus">SE_2055</name>
</gene>
<dbReference type="SUPFAM" id="SSF54909">
    <property type="entry name" value="Dimeric alpha+beta barrel"/>
    <property type="match status" value="1"/>
</dbReference>
<comment type="similarity">
    <text evidence="1">Belongs to the TRAP family.</text>
</comment>
<evidence type="ECO:0000313" key="5">
    <source>
        <dbReference type="EMBL" id="AAO05696.1"/>
    </source>
</evidence>
<dbReference type="InterPro" id="IPR050744">
    <property type="entry name" value="AI-2_Isomerase_LsrG"/>
</dbReference>
<dbReference type="InterPro" id="IPR011008">
    <property type="entry name" value="Dimeric_a/b-barrel"/>
</dbReference>
<dbReference type="SMR" id="A0A0H2VHV8"/>
<accession>A0A0H2VHV8</accession>
<evidence type="ECO:0000256" key="3">
    <source>
        <dbReference type="ARBA" id="ARBA00032861"/>
    </source>
</evidence>
<dbReference type="HOGENOM" id="CLU_131496_11_0_9"/>
<dbReference type="eggNOG" id="COG1359">
    <property type="taxonomic scope" value="Bacteria"/>
</dbReference>
<protein>
    <recommendedName>
        <fullName evidence="2">Signal transduction protein TRAP</fullName>
    </recommendedName>
    <alternativeName>
        <fullName evidence="3">Target of RNAIII-activating protein</fullName>
    </alternativeName>
</protein>
<evidence type="ECO:0000259" key="4">
    <source>
        <dbReference type="PROSITE" id="PS51725"/>
    </source>
</evidence>
<feature type="domain" description="ABM" evidence="4">
    <location>
        <begin position="2"/>
        <end position="91"/>
    </location>
</feature>
<dbReference type="GO" id="GO:0003824">
    <property type="term" value="F:catalytic activity"/>
    <property type="evidence" value="ECO:0007669"/>
    <property type="project" value="TreeGrafter"/>
</dbReference>
<reference evidence="5 6" key="1">
    <citation type="journal article" date="2003" name="Mol. Microbiol.">
        <title>Genome-based analysis of virulence genes in a non-biofilm-forming Staphylococcus epidermidis strain (ATCC 12228).</title>
        <authorList>
            <person name="Zhang Y.Q."/>
            <person name="Ren S.X."/>
            <person name="Li H.L."/>
            <person name="Wang Y.X."/>
            <person name="Fu G."/>
            <person name="Yang J."/>
            <person name="Qin Z.Q."/>
            <person name="Miao Y.G."/>
            <person name="Wang W.Y."/>
            <person name="Chen R.S."/>
            <person name="Shen Y."/>
            <person name="Chen Z."/>
            <person name="Yuan Z.H."/>
            <person name="Zhao G.P."/>
            <person name="Qu D."/>
            <person name="Danchin A."/>
            <person name="Wen Y.M."/>
        </authorList>
    </citation>
    <scope>NUCLEOTIDE SEQUENCE [LARGE SCALE GENOMIC DNA]</scope>
    <source>
        <strain evidence="6">ATCC 12228 / FDA PCI 1200</strain>
    </source>
</reference>
<dbReference type="GeneID" id="50017858"/>
<dbReference type="Pfam" id="PF03992">
    <property type="entry name" value="ABM"/>
    <property type="match status" value="1"/>
</dbReference>
<evidence type="ECO:0000313" key="6">
    <source>
        <dbReference type="Proteomes" id="UP000001411"/>
    </source>
</evidence>
<dbReference type="PROSITE" id="PS51725">
    <property type="entry name" value="ABM"/>
    <property type="match status" value="1"/>
</dbReference>
<dbReference type="EMBL" id="AE015929">
    <property type="protein sequence ID" value="AAO05696.1"/>
    <property type="molecule type" value="Genomic_DNA"/>
</dbReference>
<dbReference type="RefSeq" id="WP_002438178.1">
    <property type="nucleotide sequence ID" value="NC_004461.1"/>
</dbReference>
<dbReference type="KEGG" id="sep:SE_2055"/>
<organism evidence="5 6">
    <name type="scientific">Staphylococcus epidermidis (strain ATCC 12228 / FDA PCI 1200)</name>
    <dbReference type="NCBI Taxonomy" id="176280"/>
    <lineage>
        <taxon>Bacteria</taxon>
        <taxon>Bacillati</taxon>
        <taxon>Bacillota</taxon>
        <taxon>Bacilli</taxon>
        <taxon>Bacillales</taxon>
        <taxon>Staphylococcaceae</taxon>
        <taxon>Staphylococcus</taxon>
    </lineage>
</organism>
<evidence type="ECO:0000256" key="1">
    <source>
        <dbReference type="ARBA" id="ARBA00009267"/>
    </source>
</evidence>
<dbReference type="PANTHER" id="PTHR33336:SF15">
    <property type="entry name" value="ABM DOMAIN-CONTAINING PROTEIN"/>
    <property type="match status" value="1"/>
</dbReference>
<dbReference type="PATRIC" id="fig|176280.10.peg.2008"/>
<dbReference type="PANTHER" id="PTHR33336">
    <property type="entry name" value="QUINOL MONOOXYGENASE YGIN-RELATED"/>
    <property type="match status" value="1"/>
</dbReference>